<dbReference type="GO" id="GO:0003677">
    <property type="term" value="F:DNA binding"/>
    <property type="evidence" value="ECO:0007669"/>
    <property type="project" value="UniProtKB-KW"/>
</dbReference>
<dbReference type="Pfam" id="PF13145">
    <property type="entry name" value="Rotamase_2"/>
    <property type="match status" value="1"/>
</dbReference>
<evidence type="ECO:0000313" key="2">
    <source>
        <dbReference type="EMBL" id="MDP4299999.1"/>
    </source>
</evidence>
<keyword evidence="3" id="KW-1185">Reference proteome</keyword>
<dbReference type="EMBL" id="JAUZEE010000002">
    <property type="protein sequence ID" value="MDP4299999.1"/>
    <property type="molecule type" value="Genomic_DNA"/>
</dbReference>
<sequence>MSDALPVNPPASQALRQRIAGLPAWTREPLLHFLLLGAAIFGIDHVVNGRAMDARTIVVDAQVDEEARQLFKASRGREPNPAELEALRKAWLDNEVLYREGLALQVDKGDTAIRERVIFKSLSVVDANLKAPPVELQELRRWFEENRAKYDEPARYDFEEAVLAGETGEAAIRAFVEALNKGVAGEQNAGLRAFKGRPQANVQQGYGDAFATELAKAPTGTWMALPSREGWRAIRLDGRQGGKPADFDELRNVVLQDWTDARMSQLRTDAVRALAKKYSIRIEADAR</sequence>
<dbReference type="Proteomes" id="UP001235760">
    <property type="component" value="Unassembled WGS sequence"/>
</dbReference>
<keyword evidence="2" id="KW-0413">Isomerase</keyword>
<organism evidence="2 3">
    <name type="scientific">Leptothrix discophora</name>
    <dbReference type="NCBI Taxonomy" id="89"/>
    <lineage>
        <taxon>Bacteria</taxon>
        <taxon>Pseudomonadati</taxon>
        <taxon>Pseudomonadota</taxon>
        <taxon>Betaproteobacteria</taxon>
        <taxon>Burkholderiales</taxon>
        <taxon>Sphaerotilaceae</taxon>
        <taxon>Leptothrix</taxon>
    </lineage>
</organism>
<dbReference type="GO" id="GO:0016853">
    <property type="term" value="F:isomerase activity"/>
    <property type="evidence" value="ECO:0007669"/>
    <property type="project" value="UniProtKB-KW"/>
</dbReference>
<evidence type="ECO:0000313" key="3">
    <source>
        <dbReference type="Proteomes" id="UP001235760"/>
    </source>
</evidence>
<reference evidence="2 3" key="1">
    <citation type="submission" date="2023-08" db="EMBL/GenBank/DDBJ databases">
        <authorList>
            <person name="Roldan D.M."/>
            <person name="Menes R.J."/>
        </authorList>
    </citation>
    <scope>NUCLEOTIDE SEQUENCE [LARGE SCALE GENOMIC DNA]</scope>
    <source>
        <strain evidence="2 3">CCM 2812</strain>
    </source>
</reference>
<accession>A0ABT9G0J8</accession>
<protein>
    <submittedName>
        <fullName evidence="2">Peptidylprolyl isomerase</fullName>
    </submittedName>
</protein>
<keyword evidence="2" id="KW-0238">DNA-binding</keyword>
<name>A0ABT9G0J8_LEPDI</name>
<feature type="domain" description="PpiC" evidence="1">
    <location>
        <begin position="137"/>
        <end position="251"/>
    </location>
</feature>
<proteinExistence type="predicted"/>
<gene>
    <name evidence="2" type="ORF">Q8X39_05080</name>
</gene>
<evidence type="ECO:0000259" key="1">
    <source>
        <dbReference type="Pfam" id="PF13145"/>
    </source>
</evidence>
<comment type="caution">
    <text evidence="2">The sequence shown here is derived from an EMBL/GenBank/DDBJ whole genome shotgun (WGS) entry which is preliminary data.</text>
</comment>
<dbReference type="InterPro" id="IPR000297">
    <property type="entry name" value="PPIase_PpiC"/>
</dbReference>